<evidence type="ECO:0000313" key="2">
    <source>
        <dbReference type="EMBL" id="QTH24448.1"/>
    </source>
</evidence>
<reference evidence="2" key="1">
    <citation type="submission" date="2020-07" db="EMBL/GenBank/DDBJ databases">
        <authorList>
            <person name="Camacho E."/>
        </authorList>
    </citation>
    <scope>NUCLEOTIDE SEQUENCE</scope>
    <source>
        <strain evidence="2">MPO218</strain>
    </source>
</reference>
<proteinExistence type="predicted"/>
<sequence>MSTDSPLPEFEPEHEASATAHLLQEMALYGYRPFDDEPDDRPLPDDRQATGAIVDIFDAMISCLIDTRLEPDLEDLLWNITNVFHRAGERIERDLDSNEVAQKRSQQEQDGSEVKSVELERLLREGATMIERRNAMEFFRDTCADQFRTHFLKAWTPRSGSKVNRKALTSAVIASRDFINARKWADKQVLVPPGTRIAVSSGPAFNDVDFIFATLDRIKTKFPDMVLLHGATPTGGEKISVSWADIRGVPTVPFKPDWAKHKRAAPFKRNDEMLSVMPKGIVIFPGTGIQDNLRDKAKVMGLKVWDFRDRSGA</sequence>
<dbReference type="EMBL" id="CP059319">
    <property type="protein sequence ID" value="QTH24448.1"/>
    <property type="molecule type" value="Genomic_DNA"/>
</dbReference>
<dbReference type="AlphaFoldDB" id="A0A975HGG6"/>
<name>A0A975HGG6_9SPHN</name>
<dbReference type="Pfam" id="PF10686">
    <property type="entry name" value="YAcAr"/>
    <property type="match status" value="1"/>
</dbReference>
<dbReference type="Proteomes" id="UP000664914">
    <property type="component" value="Chromosome"/>
</dbReference>
<organism evidence="2 3">
    <name type="scientific">Rhizorhabdus wittichii</name>
    <dbReference type="NCBI Taxonomy" id="160791"/>
    <lineage>
        <taxon>Bacteria</taxon>
        <taxon>Pseudomonadati</taxon>
        <taxon>Pseudomonadota</taxon>
        <taxon>Alphaproteobacteria</taxon>
        <taxon>Sphingomonadales</taxon>
        <taxon>Sphingomonadaceae</taxon>
        <taxon>Rhizorhabdus</taxon>
    </lineage>
</organism>
<reference evidence="2" key="2">
    <citation type="submission" date="2021-04" db="EMBL/GenBank/DDBJ databases">
        <title>Isolation and genomic analysis of the ibuprofen-degrading bacterium Sphingomonas strain MPO218.</title>
        <authorList>
            <person name="Aulestia M."/>
            <person name="Flores A."/>
            <person name="Mangas E.L."/>
            <person name="Perez-Pulido A.J."/>
            <person name="Santero E."/>
            <person name="Camacho E.M."/>
        </authorList>
    </citation>
    <scope>NUCLEOTIDE SEQUENCE</scope>
    <source>
        <strain evidence="2">MPO218</strain>
    </source>
</reference>
<evidence type="ECO:0000313" key="3">
    <source>
        <dbReference type="Proteomes" id="UP000664914"/>
    </source>
</evidence>
<dbReference type="RefSeq" id="WP_208633317.1">
    <property type="nucleotide sequence ID" value="NZ_CP059319.1"/>
</dbReference>
<evidence type="ECO:0000259" key="1">
    <source>
        <dbReference type="Pfam" id="PF10686"/>
    </source>
</evidence>
<protein>
    <submittedName>
        <fullName evidence="2">DUF2493 domain-containing protein</fullName>
    </submittedName>
</protein>
<accession>A0A975HGG6</accession>
<gene>
    <name evidence="2" type="ORF">HRJ34_03045</name>
</gene>
<feature type="domain" description="YspA cpYpsA-related SLOG" evidence="1">
    <location>
        <begin position="195"/>
        <end position="261"/>
    </location>
</feature>
<dbReference type="InterPro" id="IPR019627">
    <property type="entry name" value="YAcAr"/>
</dbReference>